<evidence type="ECO:0008006" key="4">
    <source>
        <dbReference type="Google" id="ProtNLM"/>
    </source>
</evidence>
<organism evidence="2 3">
    <name type="scientific">Nocardiopsis lambiniae</name>
    <dbReference type="NCBI Taxonomy" id="3075539"/>
    <lineage>
        <taxon>Bacteria</taxon>
        <taxon>Bacillati</taxon>
        <taxon>Actinomycetota</taxon>
        <taxon>Actinomycetes</taxon>
        <taxon>Streptosporangiales</taxon>
        <taxon>Nocardiopsidaceae</taxon>
        <taxon>Nocardiopsis</taxon>
    </lineage>
</organism>
<gene>
    <name evidence="2" type="ORF">RM479_05010</name>
</gene>
<dbReference type="InterPro" id="IPR029058">
    <property type="entry name" value="AB_hydrolase_fold"/>
</dbReference>
<reference evidence="3" key="1">
    <citation type="submission" date="2023-07" db="EMBL/GenBank/DDBJ databases">
        <title>30 novel species of actinomycetes from the DSMZ collection.</title>
        <authorList>
            <person name="Nouioui I."/>
        </authorList>
    </citation>
    <scope>NUCLEOTIDE SEQUENCE [LARGE SCALE GENOMIC DNA]</scope>
    <source>
        <strain evidence="3">DSM 44743</strain>
    </source>
</reference>
<dbReference type="SUPFAM" id="SSF53474">
    <property type="entry name" value="alpha/beta-Hydrolases"/>
    <property type="match status" value="1"/>
</dbReference>
<evidence type="ECO:0000313" key="2">
    <source>
        <dbReference type="EMBL" id="MDT0327768.1"/>
    </source>
</evidence>
<comment type="caution">
    <text evidence="2">The sequence shown here is derived from an EMBL/GenBank/DDBJ whole genome shotgun (WGS) entry which is preliminary data.</text>
</comment>
<accession>A0ABU2M544</accession>
<evidence type="ECO:0000313" key="3">
    <source>
        <dbReference type="Proteomes" id="UP001183390"/>
    </source>
</evidence>
<dbReference type="Proteomes" id="UP001183390">
    <property type="component" value="Unassembled WGS sequence"/>
</dbReference>
<feature type="region of interest" description="Disordered" evidence="1">
    <location>
        <begin position="1"/>
        <end position="20"/>
    </location>
</feature>
<proteinExistence type="predicted"/>
<sequence length="393" mass="42300">MSDTQQPPVEPLGLLFPSPGRLEPAPAPNEVWRLPDGIAWIHLAKGHRGLTRPVLLSDGFETGPSELEELWQGLERGDHPFLSELRRRGHDLVLVGYDERSASLLDNARTVREAVLRTIAQRSGSEPLVVGGLSMGGLITRYALAKLEHEGIDHQTATYLSIDTPHRGAWVPIGLQKLAHLLTATPALSAQINSPAARELLWRHVATVDAEPAEDARRTEFLTSLRQVGDWPRVPRLLGVANGRGDGARSGVAPGTEALRVTGGWFAGTTLYTQAEGDKQLVAQLKGRLTEHESRTTGLSALDGAPGGTLESYGLAADRLKATGPIEVSVRKVCFVPTVSAVSIGELDDPYANVGALGAERSDLDEFLVADTDEPHTHMSEAAGTWILDRLPN</sequence>
<protein>
    <recommendedName>
        <fullName evidence="4">Alpha/beta hydrolase</fullName>
    </recommendedName>
</protein>
<dbReference type="EMBL" id="JAVREP010000002">
    <property type="protein sequence ID" value="MDT0327768.1"/>
    <property type="molecule type" value="Genomic_DNA"/>
</dbReference>
<name>A0ABU2M544_9ACTN</name>
<keyword evidence="3" id="KW-1185">Reference proteome</keyword>
<dbReference type="RefSeq" id="WP_311510543.1">
    <property type="nucleotide sequence ID" value="NZ_JAVREP010000002.1"/>
</dbReference>
<evidence type="ECO:0000256" key="1">
    <source>
        <dbReference type="SAM" id="MobiDB-lite"/>
    </source>
</evidence>
<dbReference type="Gene3D" id="3.40.50.1820">
    <property type="entry name" value="alpha/beta hydrolase"/>
    <property type="match status" value="1"/>
</dbReference>